<protein>
    <submittedName>
        <fullName evidence="1">Predicted protein</fullName>
    </submittedName>
</protein>
<proteinExistence type="evidence at transcript level"/>
<evidence type="ECO:0000313" key="1">
    <source>
        <dbReference type="EMBL" id="BAK04736.1"/>
    </source>
</evidence>
<reference evidence="1" key="1">
    <citation type="journal article" date="2011" name="Plant Physiol.">
        <title>Comprehensive sequence analysis of 24,783 barley full-length cDNAs derived from 12 clone libraries.</title>
        <authorList>
            <person name="Matsumoto T."/>
            <person name="Tanaka T."/>
            <person name="Sakai H."/>
            <person name="Amano N."/>
            <person name="Kanamori H."/>
            <person name="Kurita K."/>
            <person name="Kikuta A."/>
            <person name="Kamiya K."/>
            <person name="Yamamoto M."/>
            <person name="Ikawa H."/>
            <person name="Fujii N."/>
            <person name="Hori K."/>
            <person name="Itoh T."/>
            <person name="Sato K."/>
        </authorList>
    </citation>
    <scope>NUCLEOTIDE SEQUENCE</scope>
    <source>
        <tissue evidence="1">Flower</tissue>
    </source>
</reference>
<name>F2EBL4_HORVV</name>
<organism evidence="1">
    <name type="scientific">Hordeum vulgare subsp. vulgare</name>
    <name type="common">Domesticated barley</name>
    <dbReference type="NCBI Taxonomy" id="112509"/>
    <lineage>
        <taxon>Eukaryota</taxon>
        <taxon>Viridiplantae</taxon>
        <taxon>Streptophyta</taxon>
        <taxon>Embryophyta</taxon>
        <taxon>Tracheophyta</taxon>
        <taxon>Spermatophyta</taxon>
        <taxon>Magnoliopsida</taxon>
        <taxon>Liliopsida</taxon>
        <taxon>Poales</taxon>
        <taxon>Poaceae</taxon>
        <taxon>BOP clade</taxon>
        <taxon>Pooideae</taxon>
        <taxon>Triticodae</taxon>
        <taxon>Triticeae</taxon>
        <taxon>Hordeinae</taxon>
        <taxon>Hordeum</taxon>
    </lineage>
</organism>
<accession>F2EBL4</accession>
<dbReference type="EMBL" id="AK373539">
    <property type="protein sequence ID" value="BAK04736.1"/>
    <property type="molecule type" value="mRNA"/>
</dbReference>
<dbReference type="AlphaFoldDB" id="F2EBL4"/>
<sequence>MVGASGGQVRPPFVSFPTSKASLWLGRQMGCGSVEGAPQSPLACAHRAEAMDNLLRHLASTDLSALERCQAVVPFHARIRDHPAYEAFA</sequence>